<keyword evidence="2 5" id="KW-0671">Queuosine biosynthesis</keyword>
<feature type="binding site" evidence="5">
    <location>
        <begin position="250"/>
        <end position="251"/>
    </location>
    <ligand>
        <name>NADPH</name>
        <dbReference type="ChEBI" id="CHEBI:57783"/>
    </ligand>
</feature>
<dbReference type="PANTHER" id="PTHR34354:SF1">
    <property type="entry name" value="NADPH-DEPENDENT 7-CYANO-7-DEAZAGUANINE REDUCTASE"/>
    <property type="match status" value="1"/>
</dbReference>
<feature type="domain" description="NADPH-dependent 7-cyano-7-deazaguanine reductase N-terminal" evidence="7">
    <location>
        <begin position="15"/>
        <end position="124"/>
    </location>
</feature>
<evidence type="ECO:0000256" key="4">
    <source>
        <dbReference type="ARBA" id="ARBA00023002"/>
    </source>
</evidence>
<comment type="function">
    <text evidence="5">Catalyzes the NADPH-dependent reduction of 7-cyano-7-deazaguanine (preQ0) to 7-aminomethyl-7-deazaguanine (preQ1).</text>
</comment>
<comment type="pathway">
    <text evidence="5">tRNA modification; tRNA-queuosine biosynthesis.</text>
</comment>
<dbReference type="Pfam" id="PF14489">
    <property type="entry name" value="QueF"/>
    <property type="match status" value="1"/>
</dbReference>
<comment type="similarity">
    <text evidence="5">Belongs to the GTP cyclohydrolase I family. QueF type 2 subfamily.</text>
</comment>
<protein>
    <recommendedName>
        <fullName evidence="5">NADPH-dependent 7-cyano-7-deazaguanine reductase</fullName>
        <ecNumber evidence="5">1.7.1.13</ecNumber>
    </recommendedName>
    <alternativeName>
        <fullName evidence="5">7-cyano-7-carbaguanine reductase</fullName>
    </alternativeName>
    <alternativeName>
        <fullName evidence="5">NADPH-dependent nitrile oxidoreductase</fullName>
    </alternativeName>
    <alternativeName>
        <fullName evidence="5">PreQ(0) reductase</fullName>
    </alternativeName>
</protein>
<dbReference type="InterPro" id="IPR029500">
    <property type="entry name" value="QueF"/>
</dbReference>
<comment type="caution">
    <text evidence="8">The sequence shown here is derived from an EMBL/GenBank/DDBJ whole genome shotgun (WGS) entry which is preliminary data.</text>
</comment>
<dbReference type="InterPro" id="IPR043133">
    <property type="entry name" value="GTP-CH-I_C/QueF"/>
</dbReference>
<keyword evidence="9" id="KW-1185">Reference proteome</keyword>
<keyword evidence="4 5" id="KW-0560">Oxidoreductase</keyword>
<comment type="subcellular location">
    <subcellularLocation>
        <location evidence="5">Cytoplasm</location>
    </subcellularLocation>
</comment>
<comment type="catalytic activity">
    <reaction evidence="5">
        <text>7-aminomethyl-7-carbaguanine + 2 NADP(+) = 7-cyano-7-carbaguanine + 2 NADPH + 3 H(+)</text>
        <dbReference type="Rhea" id="RHEA:13409"/>
        <dbReference type="ChEBI" id="CHEBI:15378"/>
        <dbReference type="ChEBI" id="CHEBI:45075"/>
        <dbReference type="ChEBI" id="CHEBI:57783"/>
        <dbReference type="ChEBI" id="CHEBI:58349"/>
        <dbReference type="ChEBI" id="CHEBI:58703"/>
        <dbReference type="EC" id="1.7.1.13"/>
    </reaction>
</comment>
<dbReference type="RefSeq" id="WP_377005066.1">
    <property type="nucleotide sequence ID" value="NZ_JBHSGG010000034.1"/>
</dbReference>
<feature type="active site" description="Proton donor" evidence="5">
    <location>
        <position position="189"/>
    </location>
</feature>
<evidence type="ECO:0000313" key="8">
    <source>
        <dbReference type="EMBL" id="MFC4728998.1"/>
    </source>
</evidence>
<dbReference type="SUPFAM" id="SSF55620">
    <property type="entry name" value="Tetrahydrobiopterin biosynthesis enzymes-like"/>
    <property type="match status" value="1"/>
</dbReference>
<dbReference type="GO" id="GO:0033739">
    <property type="term" value="F:preQ1 synthase activity"/>
    <property type="evidence" value="ECO:0007669"/>
    <property type="project" value="UniProtKB-EC"/>
</dbReference>
<accession>A0ABV9NQ68</accession>
<dbReference type="EC" id="1.7.1.13" evidence="5"/>
<feature type="active site" description="Thioimide intermediate" evidence="5">
    <location>
        <position position="182"/>
    </location>
</feature>
<feature type="binding site" evidence="5">
    <location>
        <begin position="221"/>
        <end position="222"/>
    </location>
    <ligand>
        <name>substrate</name>
    </ligand>
</feature>
<evidence type="ECO:0000256" key="2">
    <source>
        <dbReference type="ARBA" id="ARBA00022785"/>
    </source>
</evidence>
<dbReference type="InterPro" id="IPR050084">
    <property type="entry name" value="NADPH_dep_7-cyano-7-deazaG_red"/>
</dbReference>
<dbReference type="Gene3D" id="3.30.1130.10">
    <property type="match status" value="2"/>
</dbReference>
<dbReference type="HAMAP" id="MF_00817">
    <property type="entry name" value="QueF_type2"/>
    <property type="match status" value="1"/>
</dbReference>
<feature type="binding site" evidence="5">
    <location>
        <begin position="81"/>
        <end position="83"/>
    </location>
    <ligand>
        <name>substrate</name>
    </ligand>
</feature>
<reference evidence="9" key="1">
    <citation type="journal article" date="2019" name="Int. J. Syst. Evol. Microbiol.">
        <title>The Global Catalogue of Microorganisms (GCM) 10K type strain sequencing project: providing services to taxonomists for standard genome sequencing and annotation.</title>
        <authorList>
            <consortium name="The Broad Institute Genomics Platform"/>
            <consortium name="The Broad Institute Genome Sequencing Center for Infectious Disease"/>
            <person name="Wu L."/>
            <person name="Ma J."/>
        </authorList>
    </citation>
    <scope>NUCLEOTIDE SEQUENCE [LARGE SCALE GENOMIC DNA]</scope>
    <source>
        <strain evidence="9">CGMCC 1.13574</strain>
    </source>
</reference>
<comment type="subunit">
    <text evidence="5">Homodimer.</text>
</comment>
<dbReference type="NCBIfam" id="TIGR03138">
    <property type="entry name" value="QueF"/>
    <property type="match status" value="1"/>
</dbReference>
<evidence type="ECO:0000259" key="7">
    <source>
        <dbReference type="Pfam" id="PF14819"/>
    </source>
</evidence>
<feature type="compositionally biased region" description="Pro residues" evidence="6">
    <location>
        <begin position="265"/>
        <end position="275"/>
    </location>
</feature>
<evidence type="ECO:0000256" key="1">
    <source>
        <dbReference type="ARBA" id="ARBA00022490"/>
    </source>
</evidence>
<sequence>MSTPHDSSLGRETPYPTRYQPELLFPIPRATGRAAIGIAGTPPFHGVDIWNGYELSWLDARGKPHVAVATFSVPATSSHLIESKSFKLYLNSLNAHVVTDAEAVRALLARDLSAAAGAPVTVELVPAARFDACALAPLEGDPIDDADVAIDSYGPPQPAFLAADAGCRVEETLVSHLLKSNCPVTGQPDWASVQVRYAGPRIDRAGLLRYLVSFREHADFHEQCVERIFCDLQRHCGPERLSVYARYTRRGGLDINPFRSSAPGEVPPNPRGARQ</sequence>
<keyword evidence="1 5" id="KW-0963">Cytoplasm</keyword>
<evidence type="ECO:0000256" key="6">
    <source>
        <dbReference type="SAM" id="MobiDB-lite"/>
    </source>
</evidence>
<dbReference type="InterPro" id="IPR016428">
    <property type="entry name" value="QueF_type2"/>
</dbReference>
<dbReference type="PIRSF" id="PIRSF004750">
    <property type="entry name" value="Nitrile_oxidored_YqcD_prd"/>
    <property type="match status" value="1"/>
</dbReference>
<keyword evidence="3 5" id="KW-0521">NADP</keyword>
<feature type="region of interest" description="Disordered" evidence="6">
    <location>
        <begin position="255"/>
        <end position="275"/>
    </location>
</feature>
<organism evidence="8 9">
    <name type="scientific">Coralloluteibacterium thermophilum</name>
    <dbReference type="NCBI Taxonomy" id="2707049"/>
    <lineage>
        <taxon>Bacteria</taxon>
        <taxon>Pseudomonadati</taxon>
        <taxon>Pseudomonadota</taxon>
        <taxon>Gammaproteobacteria</taxon>
        <taxon>Lysobacterales</taxon>
        <taxon>Lysobacteraceae</taxon>
        <taxon>Coralloluteibacterium</taxon>
    </lineage>
</organism>
<gene>
    <name evidence="5 8" type="primary">queF</name>
    <name evidence="8" type="ORF">ACFO3Q_12560</name>
</gene>
<evidence type="ECO:0000256" key="5">
    <source>
        <dbReference type="HAMAP-Rule" id="MF_00817"/>
    </source>
</evidence>
<evidence type="ECO:0000313" key="9">
    <source>
        <dbReference type="Proteomes" id="UP001595892"/>
    </source>
</evidence>
<name>A0ABV9NQ68_9GAMM</name>
<feature type="binding site" evidence="5">
    <location>
        <begin position="83"/>
        <end position="84"/>
    </location>
    <ligand>
        <name>NADPH</name>
        <dbReference type="ChEBI" id="CHEBI:57783"/>
    </ligand>
</feature>
<evidence type="ECO:0000256" key="3">
    <source>
        <dbReference type="ARBA" id="ARBA00022857"/>
    </source>
</evidence>
<dbReference type="EMBL" id="JBHSGG010000034">
    <property type="protein sequence ID" value="MFC4728998.1"/>
    <property type="molecule type" value="Genomic_DNA"/>
</dbReference>
<dbReference type="Proteomes" id="UP001595892">
    <property type="component" value="Unassembled WGS sequence"/>
</dbReference>
<proteinExistence type="inferred from homology"/>
<dbReference type="Pfam" id="PF14819">
    <property type="entry name" value="QueF_N"/>
    <property type="match status" value="1"/>
</dbReference>
<dbReference type="InterPro" id="IPR029139">
    <property type="entry name" value="QueF_N"/>
</dbReference>
<dbReference type="PANTHER" id="PTHR34354">
    <property type="entry name" value="NADPH-DEPENDENT 7-CYANO-7-DEAZAGUANINE REDUCTASE"/>
    <property type="match status" value="1"/>
</dbReference>